<dbReference type="Pfam" id="PF13480">
    <property type="entry name" value="Acetyltransf_6"/>
    <property type="match status" value="1"/>
</dbReference>
<feature type="domain" description="BioF2-like acetyltransferase" evidence="1">
    <location>
        <begin position="166"/>
        <end position="313"/>
    </location>
</feature>
<comment type="caution">
    <text evidence="2">The sequence shown here is derived from an EMBL/GenBank/DDBJ whole genome shotgun (WGS) entry which is preliminary data.</text>
</comment>
<dbReference type="Proteomes" id="UP000664417">
    <property type="component" value="Unassembled WGS sequence"/>
</dbReference>
<dbReference type="InterPro" id="IPR038740">
    <property type="entry name" value="BioF2-like_GNAT_dom"/>
</dbReference>
<dbReference type="EMBL" id="JAFREP010000008">
    <property type="protein sequence ID" value="MBO1319208.1"/>
    <property type="molecule type" value="Genomic_DNA"/>
</dbReference>
<organism evidence="2 3">
    <name type="scientific">Acanthopleuribacter pedis</name>
    <dbReference type="NCBI Taxonomy" id="442870"/>
    <lineage>
        <taxon>Bacteria</taxon>
        <taxon>Pseudomonadati</taxon>
        <taxon>Acidobacteriota</taxon>
        <taxon>Holophagae</taxon>
        <taxon>Acanthopleuribacterales</taxon>
        <taxon>Acanthopleuribacteraceae</taxon>
        <taxon>Acanthopleuribacter</taxon>
    </lineage>
</organism>
<keyword evidence="3" id="KW-1185">Reference proteome</keyword>
<proteinExistence type="predicted"/>
<accession>A0A8J7QJ83</accession>
<protein>
    <submittedName>
        <fullName evidence="2">GNAT family N-acetyltransferase</fullName>
    </submittedName>
</protein>
<name>A0A8J7QJ83_9BACT</name>
<reference evidence="2" key="1">
    <citation type="submission" date="2021-03" db="EMBL/GenBank/DDBJ databases">
        <authorList>
            <person name="Wang G."/>
        </authorList>
    </citation>
    <scope>NUCLEOTIDE SEQUENCE</scope>
    <source>
        <strain evidence="2">KCTC 12899</strain>
    </source>
</reference>
<dbReference type="InterPro" id="IPR016181">
    <property type="entry name" value="Acyl_CoA_acyltransferase"/>
</dbReference>
<dbReference type="RefSeq" id="WP_207859026.1">
    <property type="nucleotide sequence ID" value="NZ_JAFREP010000008.1"/>
</dbReference>
<evidence type="ECO:0000259" key="1">
    <source>
        <dbReference type="Pfam" id="PF13480"/>
    </source>
</evidence>
<evidence type="ECO:0000313" key="2">
    <source>
        <dbReference type="EMBL" id="MBO1319208.1"/>
    </source>
</evidence>
<sequence>MNREQVLSFSALREHIDDFDQAVLKTAGIDFFCSSAAWILPAVQAFYPESRARILRIDDHFLALVQREVPGVGSALLPLESSWCLAAPLVGPDSQLLADVFYQTVRHLGGQWRLAFLSGLQNEQPVWQKLVTRLHHRFALFRGSQSVRRVASLEGGVDGFLARRTSKFRKNLRRNQRTCRAEQLRFEVIHGALAPEQAREYLNTFMQVEALSWKGLSEQGVNQGEMYVFYREMVAMLGPRDRFRAVTAHLDGKLVGFLFGGLLGPHFRGLQFSFDDRYRALGIGNALQMKMIEHLCGEGTLTYDLGADMAYKQRWGEIAFTTDAMVIRS</sequence>
<dbReference type="Gene3D" id="3.40.630.30">
    <property type="match status" value="1"/>
</dbReference>
<dbReference type="SUPFAM" id="SSF55729">
    <property type="entry name" value="Acyl-CoA N-acyltransferases (Nat)"/>
    <property type="match status" value="1"/>
</dbReference>
<gene>
    <name evidence="2" type="ORF">J3U88_12120</name>
</gene>
<evidence type="ECO:0000313" key="3">
    <source>
        <dbReference type="Proteomes" id="UP000664417"/>
    </source>
</evidence>
<dbReference type="AlphaFoldDB" id="A0A8J7QJ83"/>